<dbReference type="InterPro" id="IPR011032">
    <property type="entry name" value="GroES-like_sf"/>
</dbReference>
<dbReference type="PANTHER" id="PTHR44461">
    <property type="entry name" value="QUINONE OXIDOREDUCTASE-LIKE PROTEIN 1"/>
    <property type="match status" value="1"/>
</dbReference>
<keyword evidence="3" id="KW-1185">Reference proteome</keyword>
<dbReference type="InterPro" id="IPR042633">
    <property type="entry name" value="CRYZL1"/>
</dbReference>
<evidence type="ECO:0000313" key="2">
    <source>
        <dbReference type="EMBL" id="CAB3366205.1"/>
    </source>
</evidence>
<dbReference type="AlphaFoldDB" id="A0A8S1CCV1"/>
<dbReference type="Proteomes" id="UP000494165">
    <property type="component" value="Unassembled WGS sequence"/>
</dbReference>
<name>A0A8S1CCV1_9INSE</name>
<organism evidence="2 3">
    <name type="scientific">Cloeon dipterum</name>
    <dbReference type="NCBI Taxonomy" id="197152"/>
    <lineage>
        <taxon>Eukaryota</taxon>
        <taxon>Metazoa</taxon>
        <taxon>Ecdysozoa</taxon>
        <taxon>Arthropoda</taxon>
        <taxon>Hexapoda</taxon>
        <taxon>Insecta</taxon>
        <taxon>Pterygota</taxon>
        <taxon>Palaeoptera</taxon>
        <taxon>Ephemeroptera</taxon>
        <taxon>Pisciforma</taxon>
        <taxon>Baetidae</taxon>
        <taxon>Cloeon</taxon>
    </lineage>
</organism>
<dbReference type="PANTHER" id="PTHR44461:SF1">
    <property type="entry name" value="QUINONE OXIDOREDUCTASE-LIKE PROTEIN 1"/>
    <property type="match status" value="1"/>
</dbReference>
<evidence type="ECO:0000313" key="3">
    <source>
        <dbReference type="Proteomes" id="UP000494165"/>
    </source>
</evidence>
<dbReference type="GO" id="GO:0016491">
    <property type="term" value="F:oxidoreductase activity"/>
    <property type="evidence" value="ECO:0007669"/>
    <property type="project" value="InterPro"/>
</dbReference>
<comment type="caution">
    <text evidence="2">The sequence shown here is derived from an EMBL/GenBank/DDBJ whole genome shotgun (WGS) entry which is preliminary data.</text>
</comment>
<dbReference type="EMBL" id="CADEPI010000024">
    <property type="protein sequence ID" value="CAB3366205.1"/>
    <property type="molecule type" value="Genomic_DNA"/>
</dbReference>
<dbReference type="Gene3D" id="3.90.180.10">
    <property type="entry name" value="Medium-chain alcohol dehydrogenases, catalytic domain"/>
    <property type="match status" value="1"/>
</dbReference>
<sequence>MTVTKSVVAEFNDDDVELKVIEVELPKYGSSWVLIQVHACALVAAEDEKTQRSLLSNSSKENNVLHIGQEIAGVVKAVGSDVFSVLPGDRVAGIVPLDYKQSGCSHYVLLQEFDIVPIRDSVSFVEASATIGEAVKVYTSLHYLGRLNTSDTVLLIGGSVSIINMFIQLTHHWNARIIIATANSSEAKQQIDNEFLRLASFIDVGWKELKSKVMFETGDLGADIIVNLMSSSKINVPSLHEVISCLSVGGRLISANPQLQLDPPQSRQLMLRCASVGFLFDQAWNLSSAQQGRYQHILMDIMEKVATGTVKPLIHKTVLKLDAACEALSELKPNSVQGRVVLSLP</sequence>
<dbReference type="InterPro" id="IPR013154">
    <property type="entry name" value="ADH-like_N"/>
</dbReference>
<accession>A0A8S1CCV1</accession>
<gene>
    <name evidence="2" type="ORF">CLODIP_2_CD01580</name>
</gene>
<dbReference type="OrthoDB" id="3509362at2759"/>
<dbReference type="SMART" id="SM00829">
    <property type="entry name" value="PKS_ER"/>
    <property type="match status" value="1"/>
</dbReference>
<dbReference type="SUPFAM" id="SSF51735">
    <property type="entry name" value="NAD(P)-binding Rossmann-fold domains"/>
    <property type="match status" value="1"/>
</dbReference>
<feature type="domain" description="Enoyl reductase (ER)" evidence="1">
    <location>
        <begin position="12"/>
        <end position="342"/>
    </location>
</feature>
<reference evidence="2 3" key="1">
    <citation type="submission" date="2020-04" db="EMBL/GenBank/DDBJ databases">
        <authorList>
            <person name="Alioto T."/>
            <person name="Alioto T."/>
            <person name="Gomez Garrido J."/>
        </authorList>
    </citation>
    <scope>NUCLEOTIDE SEQUENCE [LARGE SCALE GENOMIC DNA]</scope>
</reference>
<evidence type="ECO:0000259" key="1">
    <source>
        <dbReference type="SMART" id="SM00829"/>
    </source>
</evidence>
<protein>
    <recommendedName>
        <fullName evidence="1">Enoyl reductase (ER) domain-containing protein</fullName>
    </recommendedName>
</protein>
<dbReference type="Pfam" id="PF13602">
    <property type="entry name" value="ADH_zinc_N_2"/>
    <property type="match status" value="1"/>
</dbReference>
<proteinExistence type="predicted"/>
<dbReference type="InterPro" id="IPR020843">
    <property type="entry name" value="ER"/>
</dbReference>
<dbReference type="Pfam" id="PF08240">
    <property type="entry name" value="ADH_N"/>
    <property type="match status" value="1"/>
</dbReference>
<dbReference type="SUPFAM" id="SSF50129">
    <property type="entry name" value="GroES-like"/>
    <property type="match status" value="1"/>
</dbReference>
<dbReference type="InterPro" id="IPR036291">
    <property type="entry name" value="NAD(P)-bd_dom_sf"/>
</dbReference>